<dbReference type="AlphaFoldDB" id="A0A0R1GYI0"/>
<evidence type="ECO:0000313" key="1">
    <source>
        <dbReference type="EMBL" id="KRK39436.1"/>
    </source>
</evidence>
<dbReference type="PATRIC" id="fig|1423726.3.peg.2495"/>
<dbReference type="OrthoDB" id="2990146at2"/>
<proteinExistence type="predicted"/>
<comment type="caution">
    <text evidence="1">The sequence shown here is derived from an EMBL/GenBank/DDBJ whole genome shotgun (WGS) entry which is preliminary data.</text>
</comment>
<protein>
    <submittedName>
        <fullName evidence="1">Uncharacterized protein</fullName>
    </submittedName>
</protein>
<keyword evidence="2" id="KW-1185">Reference proteome</keyword>
<gene>
    <name evidence="1" type="ORF">FC07_GL002403</name>
</gene>
<dbReference type="EMBL" id="AZDA01000043">
    <property type="protein sequence ID" value="KRK39436.1"/>
    <property type="molecule type" value="Genomic_DNA"/>
</dbReference>
<dbReference type="RefSeq" id="WP_057904235.1">
    <property type="nucleotide sequence ID" value="NZ_AZDA01000043.1"/>
</dbReference>
<dbReference type="Proteomes" id="UP000051461">
    <property type="component" value="Unassembled WGS sequence"/>
</dbReference>
<reference evidence="1 2" key="1">
    <citation type="journal article" date="2015" name="Genome Announc.">
        <title>Expanding the biotechnology potential of lactobacilli through comparative genomics of 213 strains and associated genera.</title>
        <authorList>
            <person name="Sun Z."/>
            <person name="Harris H.M."/>
            <person name="McCann A."/>
            <person name="Guo C."/>
            <person name="Argimon S."/>
            <person name="Zhang W."/>
            <person name="Yang X."/>
            <person name="Jeffery I.B."/>
            <person name="Cooney J.C."/>
            <person name="Kagawa T.F."/>
            <person name="Liu W."/>
            <person name="Song Y."/>
            <person name="Salvetti E."/>
            <person name="Wrobel A."/>
            <person name="Rasinkangas P."/>
            <person name="Parkhill J."/>
            <person name="Rea M.C."/>
            <person name="O'Sullivan O."/>
            <person name="Ritari J."/>
            <person name="Douillard F.P."/>
            <person name="Paul Ross R."/>
            <person name="Yang R."/>
            <person name="Briner A.E."/>
            <person name="Felis G.E."/>
            <person name="de Vos W.M."/>
            <person name="Barrangou R."/>
            <person name="Klaenhammer T.R."/>
            <person name="Caufield P.W."/>
            <person name="Cui Y."/>
            <person name="Zhang H."/>
            <person name="O'Toole P.W."/>
        </authorList>
    </citation>
    <scope>NUCLEOTIDE SEQUENCE [LARGE SCALE GENOMIC DNA]</scope>
    <source>
        <strain evidence="1 2">DSM 20003</strain>
    </source>
</reference>
<sequence length="146" mass="16934">MRQQLGALGAAERHQFVGTFKRYGFKTDYGHAKPTLLLVDVTLLPDQWLTDHAWFNLTKGFATLGQLQSGDQVQFNGRVARYQKGYRGHNFERRQAAPLRWDYKIERPTKVQLVDATLQRPPLPTTQFELLQMIAQATETTRYLPW</sequence>
<organism evidence="1 2">
    <name type="scientific">Loigolactobacillus bifermentans DSM 20003</name>
    <dbReference type="NCBI Taxonomy" id="1423726"/>
    <lineage>
        <taxon>Bacteria</taxon>
        <taxon>Bacillati</taxon>
        <taxon>Bacillota</taxon>
        <taxon>Bacilli</taxon>
        <taxon>Lactobacillales</taxon>
        <taxon>Lactobacillaceae</taxon>
        <taxon>Loigolactobacillus</taxon>
    </lineage>
</organism>
<name>A0A0R1GYI0_9LACO</name>
<dbReference type="STRING" id="1423726.FC07_GL002403"/>
<evidence type="ECO:0000313" key="2">
    <source>
        <dbReference type="Proteomes" id="UP000051461"/>
    </source>
</evidence>
<accession>A0A0R1GYI0</accession>